<evidence type="ECO:0000313" key="2">
    <source>
        <dbReference type="EMBL" id="PJJ42101.1"/>
    </source>
</evidence>
<dbReference type="EMBL" id="PGEX01000001">
    <property type="protein sequence ID" value="PJJ42101.1"/>
    <property type="molecule type" value="Genomic_DNA"/>
</dbReference>
<name>A0A2M9A8Q0_9BACT</name>
<dbReference type="NCBIfam" id="TIGR02145">
    <property type="entry name" value="Fib_succ_major"/>
    <property type="match status" value="1"/>
</dbReference>
<evidence type="ECO:0000313" key="3">
    <source>
        <dbReference type="Proteomes" id="UP000231134"/>
    </source>
</evidence>
<reference evidence="2 3" key="1">
    <citation type="submission" date="2017-11" db="EMBL/GenBank/DDBJ databases">
        <title>Animal gut microbial communities from fecal samples from Wisconsin, USA.</title>
        <authorList>
            <person name="Neumann A."/>
        </authorList>
    </citation>
    <scope>NUCLEOTIDE SEQUENCE [LARGE SCALE GENOMIC DNA]</scope>
    <source>
        <strain evidence="2 3">UWS3</strain>
    </source>
</reference>
<gene>
    <name evidence="2" type="ORF">BGX16_2117</name>
</gene>
<feature type="chain" id="PRO_5014999932" evidence="1">
    <location>
        <begin position="19"/>
        <end position="371"/>
    </location>
</feature>
<feature type="signal peptide" evidence="1">
    <location>
        <begin position="1"/>
        <end position="18"/>
    </location>
</feature>
<dbReference type="OrthoDB" id="9761242at2"/>
<accession>A0A2M9A8Q0</accession>
<proteinExistence type="predicted"/>
<protein>
    <submittedName>
        <fullName evidence="2">Uncharacterized protein (TIGR02145 family)</fullName>
    </submittedName>
</protein>
<sequence>MKKIFLMSVLFMASFAMAAAPKISKACSKAKGEQACSESLIALAEQGKAGDTTAIELYGKTLEVIRKNKKFMKPVMVQVDTLIWEKCKKKEKQACLDACIARTDSSFTREDAPDSATCAATPQKLVAKKVSVPTPSPMALLIDSLSIDAFWEAPFYVANNWLAAVGDSVIPSIDSAVTFLTGNDPADFIYARRKFHLCDAYGDSLNVRLDSLEAPVRCPVIGSVVDPRDNKMYRVERFGEKIWMIDNISFEIPDSSACYDGDSLNCEKYGRLYTFGSAQLACPEGFHVATDEEFDALSAVDVADFSVTVQFGGYFNQNGICTLADEGTYFWTSTEEDASRGFVRNLFSDAINLDKASVDKRFGLSVRCVQE</sequence>
<dbReference type="AlphaFoldDB" id="A0A2M9A8Q0"/>
<keyword evidence="1" id="KW-0732">Signal</keyword>
<organism evidence="2 3">
    <name type="scientific">Hallerella succinigenes</name>
    <dbReference type="NCBI Taxonomy" id="1896222"/>
    <lineage>
        <taxon>Bacteria</taxon>
        <taxon>Pseudomonadati</taxon>
        <taxon>Fibrobacterota</taxon>
        <taxon>Fibrobacteria</taxon>
        <taxon>Fibrobacterales</taxon>
        <taxon>Fibrobacteraceae</taxon>
        <taxon>Hallerella</taxon>
    </lineage>
</organism>
<dbReference type="Proteomes" id="UP000231134">
    <property type="component" value="Unassembled WGS sequence"/>
</dbReference>
<comment type="caution">
    <text evidence="2">The sequence shown here is derived from an EMBL/GenBank/DDBJ whole genome shotgun (WGS) entry which is preliminary data.</text>
</comment>
<keyword evidence="3" id="KW-1185">Reference proteome</keyword>
<evidence type="ECO:0000256" key="1">
    <source>
        <dbReference type="SAM" id="SignalP"/>
    </source>
</evidence>
<dbReference type="InterPro" id="IPR011871">
    <property type="entry name" value="Fib_succ_major"/>
</dbReference>